<organism evidence="2 3">
    <name type="scientific">Asparagus officinalis</name>
    <name type="common">Garden asparagus</name>
    <dbReference type="NCBI Taxonomy" id="4686"/>
    <lineage>
        <taxon>Eukaryota</taxon>
        <taxon>Viridiplantae</taxon>
        <taxon>Streptophyta</taxon>
        <taxon>Embryophyta</taxon>
        <taxon>Tracheophyta</taxon>
        <taxon>Spermatophyta</taxon>
        <taxon>Magnoliopsida</taxon>
        <taxon>Liliopsida</taxon>
        <taxon>Asparagales</taxon>
        <taxon>Asparagaceae</taxon>
        <taxon>Asparagoideae</taxon>
        <taxon>Asparagus</taxon>
    </lineage>
</organism>
<evidence type="ECO:0000313" key="2">
    <source>
        <dbReference type="EMBL" id="ONK66349.1"/>
    </source>
</evidence>
<protein>
    <submittedName>
        <fullName evidence="2">Uncharacterized protein</fullName>
    </submittedName>
</protein>
<accession>A0A5P1ENG8</accession>
<sequence length="66" mass="6598">MVGRWFNLGGRVAEEAVAKGVPEEEREVVEEERVVAHGGGGGGGKSVGGGKSGCGEGMMQPAGTGR</sequence>
<keyword evidence="3" id="KW-1185">Reference proteome</keyword>
<dbReference type="Gramene" id="ONK66349">
    <property type="protein sequence ID" value="ONK66349"/>
    <property type="gene ID" value="A4U43_C06F6810"/>
</dbReference>
<proteinExistence type="predicted"/>
<reference evidence="3" key="1">
    <citation type="journal article" date="2017" name="Nat. Commun.">
        <title>The asparagus genome sheds light on the origin and evolution of a young Y chromosome.</title>
        <authorList>
            <person name="Harkess A."/>
            <person name="Zhou J."/>
            <person name="Xu C."/>
            <person name="Bowers J.E."/>
            <person name="Van der Hulst R."/>
            <person name="Ayyampalayam S."/>
            <person name="Mercati F."/>
            <person name="Riccardi P."/>
            <person name="McKain M.R."/>
            <person name="Kakrana A."/>
            <person name="Tang H."/>
            <person name="Ray J."/>
            <person name="Groenendijk J."/>
            <person name="Arikit S."/>
            <person name="Mathioni S.M."/>
            <person name="Nakano M."/>
            <person name="Shan H."/>
            <person name="Telgmann-Rauber A."/>
            <person name="Kanno A."/>
            <person name="Yue Z."/>
            <person name="Chen H."/>
            <person name="Li W."/>
            <person name="Chen Y."/>
            <person name="Xu X."/>
            <person name="Zhang Y."/>
            <person name="Luo S."/>
            <person name="Chen H."/>
            <person name="Gao J."/>
            <person name="Mao Z."/>
            <person name="Pires J.C."/>
            <person name="Luo M."/>
            <person name="Kudrna D."/>
            <person name="Wing R.A."/>
            <person name="Meyers B.C."/>
            <person name="Yi K."/>
            <person name="Kong H."/>
            <person name="Lavrijsen P."/>
            <person name="Sunseri F."/>
            <person name="Falavigna A."/>
            <person name="Ye Y."/>
            <person name="Leebens-Mack J.H."/>
            <person name="Chen G."/>
        </authorList>
    </citation>
    <scope>NUCLEOTIDE SEQUENCE [LARGE SCALE GENOMIC DNA]</scope>
    <source>
        <strain evidence="3">cv. DH0086</strain>
    </source>
</reference>
<feature type="compositionally biased region" description="Gly residues" evidence="1">
    <location>
        <begin position="37"/>
        <end position="56"/>
    </location>
</feature>
<dbReference type="EMBL" id="CM007386">
    <property type="protein sequence ID" value="ONK66349.1"/>
    <property type="molecule type" value="Genomic_DNA"/>
</dbReference>
<name>A0A5P1ENG8_ASPOF</name>
<feature type="region of interest" description="Disordered" evidence="1">
    <location>
        <begin position="22"/>
        <end position="66"/>
    </location>
</feature>
<evidence type="ECO:0000313" key="3">
    <source>
        <dbReference type="Proteomes" id="UP000243459"/>
    </source>
</evidence>
<dbReference type="AlphaFoldDB" id="A0A5P1ENG8"/>
<evidence type="ECO:0000256" key="1">
    <source>
        <dbReference type="SAM" id="MobiDB-lite"/>
    </source>
</evidence>
<gene>
    <name evidence="2" type="ORF">A4U43_C06F6810</name>
</gene>
<dbReference type="Proteomes" id="UP000243459">
    <property type="component" value="Chromosome 6"/>
</dbReference>